<dbReference type="Proteomes" id="UP000224854">
    <property type="component" value="Unassembled WGS sequence"/>
</dbReference>
<dbReference type="PANTHER" id="PTHR43671:SF98">
    <property type="entry name" value="SERINE_THREONINE-PROTEIN KINASE NEK11"/>
    <property type="match status" value="1"/>
</dbReference>
<evidence type="ECO:0000256" key="8">
    <source>
        <dbReference type="ARBA" id="ARBA00048679"/>
    </source>
</evidence>
<keyword evidence="4" id="KW-0547">Nucleotide-binding</keyword>
<dbReference type="PANTHER" id="PTHR43671">
    <property type="entry name" value="SERINE/THREONINE-PROTEIN KINASE NEK"/>
    <property type="match status" value="1"/>
</dbReference>
<evidence type="ECO:0000313" key="11">
    <source>
        <dbReference type="Proteomes" id="UP000224854"/>
    </source>
</evidence>
<gene>
    <name evidence="10" type="ORF">CDD82_7555</name>
</gene>
<dbReference type="InterPro" id="IPR000719">
    <property type="entry name" value="Prot_kinase_dom"/>
</dbReference>
<name>A0A2C5XUZ8_9HYPO</name>
<evidence type="ECO:0000256" key="7">
    <source>
        <dbReference type="ARBA" id="ARBA00047899"/>
    </source>
</evidence>
<comment type="caution">
    <text evidence="10">The sequence shown here is derived from an EMBL/GenBank/DDBJ whole genome shotgun (WGS) entry which is preliminary data.</text>
</comment>
<dbReference type="EMBL" id="NJEU01000898">
    <property type="protein sequence ID" value="PHH69708.1"/>
    <property type="molecule type" value="Genomic_DNA"/>
</dbReference>
<proteinExistence type="predicted"/>
<sequence>MIHDNFSFYQTLDRDSNIVVEPNSKRVYVTTQAPLSLQSDDSVTALAQVLNHPNLVSLVGRFRIHGLPDQLVWDYCDQGNLATVFMNTSRPSAPIYFLPESLCWHVMRSLLRAVVHLHDGKRLVRDATGKNRWVSPVKDWRAILHRNIRPENVFLQSAEDGATYGPVKLGDFSQAMVTSHMPTVPDLVPCWPLSAAMTIQRGHEPLEKSWSKFGNQSDSPPRDQDTYTLSDEIYSIGSLVLTMMTTYNLQLRCQYGCSHVARCYDGDCIKTALGKNKCACTGGCCRHIPQQGCPHPLNYRTGFWDARCNLRDLNLETWVAGVNYSAWIRNALDILLESDPTTSIIDSALRITLMVEQQFEGWRARTKEGAEFVQDAGHGTEDLPGADAT</sequence>
<evidence type="ECO:0000259" key="9">
    <source>
        <dbReference type="PROSITE" id="PS50011"/>
    </source>
</evidence>
<accession>A0A2C5XUZ8</accession>
<evidence type="ECO:0000256" key="5">
    <source>
        <dbReference type="ARBA" id="ARBA00022777"/>
    </source>
</evidence>
<keyword evidence="3" id="KW-0808">Transferase</keyword>
<dbReference type="PROSITE" id="PS50011">
    <property type="entry name" value="PROTEIN_KINASE_DOM"/>
    <property type="match status" value="1"/>
</dbReference>
<evidence type="ECO:0000313" key="10">
    <source>
        <dbReference type="EMBL" id="PHH69708.1"/>
    </source>
</evidence>
<feature type="domain" description="Protein kinase" evidence="9">
    <location>
        <begin position="1"/>
        <end position="360"/>
    </location>
</feature>
<dbReference type="SUPFAM" id="SSF56112">
    <property type="entry name" value="Protein kinase-like (PK-like)"/>
    <property type="match status" value="1"/>
</dbReference>
<evidence type="ECO:0000256" key="3">
    <source>
        <dbReference type="ARBA" id="ARBA00022679"/>
    </source>
</evidence>
<dbReference type="EC" id="2.7.11.1" evidence="1"/>
<keyword evidence="11" id="KW-1185">Reference proteome</keyword>
<comment type="catalytic activity">
    <reaction evidence="7">
        <text>L-threonyl-[protein] + ATP = O-phospho-L-threonyl-[protein] + ADP + H(+)</text>
        <dbReference type="Rhea" id="RHEA:46608"/>
        <dbReference type="Rhea" id="RHEA-COMP:11060"/>
        <dbReference type="Rhea" id="RHEA-COMP:11605"/>
        <dbReference type="ChEBI" id="CHEBI:15378"/>
        <dbReference type="ChEBI" id="CHEBI:30013"/>
        <dbReference type="ChEBI" id="CHEBI:30616"/>
        <dbReference type="ChEBI" id="CHEBI:61977"/>
        <dbReference type="ChEBI" id="CHEBI:456216"/>
        <dbReference type="EC" id="2.7.11.1"/>
    </reaction>
</comment>
<dbReference type="GO" id="GO:0005524">
    <property type="term" value="F:ATP binding"/>
    <property type="evidence" value="ECO:0007669"/>
    <property type="project" value="UniProtKB-KW"/>
</dbReference>
<evidence type="ECO:0000256" key="2">
    <source>
        <dbReference type="ARBA" id="ARBA00022527"/>
    </source>
</evidence>
<evidence type="ECO:0000256" key="4">
    <source>
        <dbReference type="ARBA" id="ARBA00022741"/>
    </source>
</evidence>
<evidence type="ECO:0000256" key="6">
    <source>
        <dbReference type="ARBA" id="ARBA00022840"/>
    </source>
</evidence>
<comment type="catalytic activity">
    <reaction evidence="8">
        <text>L-seryl-[protein] + ATP = O-phospho-L-seryl-[protein] + ADP + H(+)</text>
        <dbReference type="Rhea" id="RHEA:17989"/>
        <dbReference type="Rhea" id="RHEA-COMP:9863"/>
        <dbReference type="Rhea" id="RHEA-COMP:11604"/>
        <dbReference type="ChEBI" id="CHEBI:15378"/>
        <dbReference type="ChEBI" id="CHEBI:29999"/>
        <dbReference type="ChEBI" id="CHEBI:30616"/>
        <dbReference type="ChEBI" id="CHEBI:83421"/>
        <dbReference type="ChEBI" id="CHEBI:456216"/>
        <dbReference type="EC" id="2.7.11.1"/>
    </reaction>
</comment>
<reference evidence="10 11" key="1">
    <citation type="submission" date="2017-06" db="EMBL/GenBank/DDBJ databases">
        <title>Ant-infecting Ophiocordyceps genomes reveal a high diversity of potential behavioral manipulation genes and a possible major role for enterotoxins.</title>
        <authorList>
            <person name="De Bekker C."/>
            <person name="Evans H.C."/>
            <person name="Brachmann A."/>
            <person name="Hughes D.P."/>
        </authorList>
    </citation>
    <scope>NUCLEOTIDE SEQUENCE [LARGE SCALE GENOMIC DNA]</scope>
    <source>
        <strain evidence="10 11">1348a</strain>
    </source>
</reference>
<dbReference type="InterPro" id="IPR011009">
    <property type="entry name" value="Kinase-like_dom_sf"/>
</dbReference>
<dbReference type="AlphaFoldDB" id="A0A2C5XUZ8"/>
<dbReference type="InterPro" id="IPR050660">
    <property type="entry name" value="NEK_Ser/Thr_kinase"/>
</dbReference>
<keyword evidence="5" id="KW-0418">Kinase</keyword>
<keyword evidence="6" id="KW-0067">ATP-binding</keyword>
<protein>
    <recommendedName>
        <fullName evidence="1">non-specific serine/threonine protein kinase</fullName>
        <ecNumber evidence="1">2.7.11.1</ecNumber>
    </recommendedName>
</protein>
<dbReference type="OrthoDB" id="4062651at2759"/>
<keyword evidence="2" id="KW-0723">Serine/threonine-protein kinase</keyword>
<organism evidence="10 11">
    <name type="scientific">Ophiocordyceps australis</name>
    <dbReference type="NCBI Taxonomy" id="1399860"/>
    <lineage>
        <taxon>Eukaryota</taxon>
        <taxon>Fungi</taxon>
        <taxon>Dikarya</taxon>
        <taxon>Ascomycota</taxon>
        <taxon>Pezizomycotina</taxon>
        <taxon>Sordariomycetes</taxon>
        <taxon>Hypocreomycetidae</taxon>
        <taxon>Hypocreales</taxon>
        <taxon>Ophiocordycipitaceae</taxon>
        <taxon>Ophiocordyceps</taxon>
    </lineage>
</organism>
<dbReference type="Gene3D" id="1.10.510.10">
    <property type="entry name" value="Transferase(Phosphotransferase) domain 1"/>
    <property type="match status" value="1"/>
</dbReference>
<dbReference type="GO" id="GO:0004674">
    <property type="term" value="F:protein serine/threonine kinase activity"/>
    <property type="evidence" value="ECO:0007669"/>
    <property type="project" value="UniProtKB-KW"/>
</dbReference>
<evidence type="ECO:0000256" key="1">
    <source>
        <dbReference type="ARBA" id="ARBA00012513"/>
    </source>
</evidence>